<comment type="caution">
    <text evidence="2">The sequence shown here is derived from an EMBL/GenBank/DDBJ whole genome shotgun (WGS) entry which is preliminary data.</text>
</comment>
<organism evidence="2 3">
    <name type="scientific">Sphingobium yanoikuyae</name>
    <name type="common">Sphingomonas yanoikuyae</name>
    <dbReference type="NCBI Taxonomy" id="13690"/>
    <lineage>
        <taxon>Bacteria</taxon>
        <taxon>Pseudomonadati</taxon>
        <taxon>Pseudomonadota</taxon>
        <taxon>Alphaproteobacteria</taxon>
        <taxon>Sphingomonadales</taxon>
        <taxon>Sphingomonadaceae</taxon>
        <taxon>Sphingobium</taxon>
    </lineage>
</organism>
<name>A0AA42WYF8_SPHYA</name>
<accession>A0AA42WYF8</accession>
<feature type="chain" id="PRO_5041253935" evidence="1">
    <location>
        <begin position="26"/>
        <end position="97"/>
    </location>
</feature>
<evidence type="ECO:0000313" key="2">
    <source>
        <dbReference type="EMBL" id="MDH2133023.1"/>
    </source>
</evidence>
<dbReference type="AlphaFoldDB" id="A0AA42WYF8"/>
<proteinExistence type="predicted"/>
<gene>
    <name evidence="2" type="ORF">N5J77_17980</name>
</gene>
<evidence type="ECO:0000313" key="3">
    <source>
        <dbReference type="Proteomes" id="UP001162318"/>
    </source>
</evidence>
<feature type="signal peptide" evidence="1">
    <location>
        <begin position="1"/>
        <end position="25"/>
    </location>
</feature>
<dbReference type="RefSeq" id="WP_279731380.1">
    <property type="nucleotide sequence ID" value="NZ_JAOCKX010000028.1"/>
</dbReference>
<sequence>MKSVTKNTLRSAAVCICLTAPLATAQSSAGPVLWQDVRAGMTEAELRALHSSVVPSEQGVLVENNVVVAGMAFNAYFKMVAGRLQHVQLQSSSANSR</sequence>
<keyword evidence="1" id="KW-0732">Signal</keyword>
<protein>
    <submittedName>
        <fullName evidence="2">Uncharacterized protein</fullName>
    </submittedName>
</protein>
<reference evidence="2" key="1">
    <citation type="submission" date="2022-09" db="EMBL/GenBank/DDBJ databases">
        <title>Intensive care unit water sources are persistently colonized with multi-drug resistant bacteria and are the site of extensive horizontal gene transfer of antibiotic resistance genes.</title>
        <authorList>
            <person name="Diorio-Toth L."/>
        </authorList>
    </citation>
    <scope>NUCLEOTIDE SEQUENCE</scope>
    <source>
        <strain evidence="2">GD03659</strain>
    </source>
</reference>
<dbReference type="Proteomes" id="UP001162318">
    <property type="component" value="Unassembled WGS sequence"/>
</dbReference>
<evidence type="ECO:0000256" key="1">
    <source>
        <dbReference type="SAM" id="SignalP"/>
    </source>
</evidence>
<dbReference type="EMBL" id="JAOCKX010000028">
    <property type="protein sequence ID" value="MDH2133023.1"/>
    <property type="molecule type" value="Genomic_DNA"/>
</dbReference>